<evidence type="ECO:0000313" key="1">
    <source>
        <dbReference type="EMBL" id="ABM78648.1"/>
    </source>
</evidence>
<dbReference type="RefSeq" id="WP_011826531.1">
    <property type="nucleotide sequence ID" value="NC_008820.1"/>
</dbReference>
<dbReference type="Proteomes" id="UP000002274">
    <property type="component" value="Chromosome"/>
</dbReference>
<dbReference type="KEGG" id="pmf:P9303_19061"/>
<protein>
    <recommendedName>
        <fullName evidence="3">Amine oxidase domain-containing protein</fullName>
    </recommendedName>
</protein>
<proteinExistence type="predicted"/>
<dbReference type="Gene3D" id="3.50.50.60">
    <property type="entry name" value="FAD/NAD(P)-binding domain"/>
    <property type="match status" value="1"/>
</dbReference>
<dbReference type="InterPro" id="IPR036188">
    <property type="entry name" value="FAD/NAD-bd_sf"/>
</dbReference>
<dbReference type="Pfam" id="PF13450">
    <property type="entry name" value="NAD_binding_8"/>
    <property type="match status" value="1"/>
</dbReference>
<organism evidence="1 2">
    <name type="scientific">Prochlorococcus marinus (strain MIT 9303)</name>
    <dbReference type="NCBI Taxonomy" id="59922"/>
    <lineage>
        <taxon>Bacteria</taxon>
        <taxon>Bacillati</taxon>
        <taxon>Cyanobacteriota</taxon>
        <taxon>Cyanophyceae</taxon>
        <taxon>Synechococcales</taxon>
        <taxon>Prochlorococcaceae</taxon>
        <taxon>Prochlorococcus</taxon>
    </lineage>
</organism>
<evidence type="ECO:0000313" key="2">
    <source>
        <dbReference type="Proteomes" id="UP000002274"/>
    </source>
</evidence>
<evidence type="ECO:0008006" key="3">
    <source>
        <dbReference type="Google" id="ProtNLM"/>
    </source>
</evidence>
<reference evidence="1 2" key="1">
    <citation type="journal article" date="2007" name="PLoS Genet.">
        <title>Patterns and implications of gene gain and loss in the evolution of Prochlorococcus.</title>
        <authorList>
            <person name="Kettler G.C."/>
            <person name="Martiny A.C."/>
            <person name="Huang K."/>
            <person name="Zucker J."/>
            <person name="Coleman M.L."/>
            <person name="Rodrigue S."/>
            <person name="Chen F."/>
            <person name="Lapidus A."/>
            <person name="Ferriera S."/>
            <person name="Johnson J."/>
            <person name="Steglich C."/>
            <person name="Church G.M."/>
            <person name="Richardson P."/>
            <person name="Chisholm S.W."/>
        </authorList>
    </citation>
    <scope>NUCLEOTIDE SEQUENCE [LARGE SCALE GENOMIC DNA]</scope>
    <source>
        <strain evidence="1 2">MIT 9303</strain>
    </source>
</reference>
<accession>A2CAY8</accession>
<dbReference type="HOGENOM" id="CLU_390238_0_0_3"/>
<dbReference type="EMBL" id="CP000554">
    <property type="protein sequence ID" value="ABM78648.1"/>
    <property type="molecule type" value="Genomic_DNA"/>
</dbReference>
<dbReference type="InterPro" id="IPR008930">
    <property type="entry name" value="Terpenoid_cyclase/PrenylTrfase"/>
</dbReference>
<dbReference type="STRING" id="59922.P9303_19061"/>
<dbReference type="Gene3D" id="1.50.10.20">
    <property type="match status" value="1"/>
</dbReference>
<dbReference type="BioCyc" id="PMAR59922:G1G80-1654-MONOMER"/>
<name>A2CAY8_PROM3</name>
<gene>
    <name evidence="1" type="ordered locus">P9303_19061</name>
</gene>
<sequence>MNSYDVIIVGGGCAGLSALSTLANYRTLLIEKNSSLGGRVNSINLEDASAELGALYSLEPMLQFNSISQTACLDNINGNAQHSSILFIISHSLQFESFSPIEAFDRLAIANQSQQSTSFYKRVIKTNSRSEPTITNPNFGRLDLLSPDQLSLVASLFQVTHPGSIYDCIPSLRPLCLNNFPSLTRTQTNQSVLMNLFRVPSNAQVALSSNIISLTELNSSVEVKFENNDQCISAQAKSVIVTPPPASIFPFIKSIRPQSLNFYHSAPYISGYSFVFLFIGPIPAQSAFVSSIHIWSVCFFTRVDDSRFIVNCYVPSNRFGQFSAKPSEHELASSLKPYLSDSCVLLQSRSKFWRYLAPVLSDLLVDRYFQEHYVLSNRIFYGGELSTFTPDNLNAYGTHNAIKAGETVANFTIDTISSSHRFINFRPLPPLLNAHVFTFNQQIPKYLGSQPEGNVAFYGLLLSAFKEQSIKSYLLKASVEGLWEYNHGFGVTLEDSLLVLEGLIDNGLPKHHIKRILNLCIDKFYDTTTGLFVTVKKGRSSYWQGPSIHGTAQISYLILKHFNLSDSLLDSQKILDFLSASVTSDSLWKSRWFTNSYFTSFYVVRLLMFLPDDHTTYLLLSRYYERILQSQVSNGSWEDSPISTSSVILTLALYHNSLPITLSNEIKNSLIKAINYLRQFQGQECFPSEPLLYYWYDISEIDDQFTKRFYHCMDKGRISAALASLALQSASSYIVDK</sequence>
<dbReference type="SUPFAM" id="SSF48239">
    <property type="entry name" value="Terpenoid cyclases/Protein prenyltransferases"/>
    <property type="match status" value="1"/>
</dbReference>
<dbReference type="SUPFAM" id="SSF51905">
    <property type="entry name" value="FAD/NAD(P)-binding domain"/>
    <property type="match status" value="1"/>
</dbReference>
<dbReference type="AlphaFoldDB" id="A2CAY8"/>